<proteinExistence type="predicted"/>
<gene>
    <name evidence="1" type="ORF">CMQ_3218</name>
</gene>
<dbReference type="PANTHER" id="PTHR13109:SF7">
    <property type="entry name" value="NEUROCHONDRIN"/>
    <property type="match status" value="1"/>
</dbReference>
<dbReference type="Proteomes" id="UP000007796">
    <property type="component" value="Unassembled WGS sequence"/>
</dbReference>
<accession>F0XH06</accession>
<evidence type="ECO:0008006" key="3">
    <source>
        <dbReference type="Google" id="ProtNLM"/>
    </source>
</evidence>
<name>F0XH06_GROCL</name>
<dbReference type="OrthoDB" id="8962942at2759"/>
<dbReference type="eggNOG" id="ENOG502S540">
    <property type="taxonomic scope" value="Eukaryota"/>
</dbReference>
<dbReference type="AlphaFoldDB" id="F0XH06"/>
<dbReference type="Pfam" id="PF05536">
    <property type="entry name" value="Neurochondrin"/>
    <property type="match status" value="1"/>
</dbReference>
<dbReference type="GeneID" id="25976294"/>
<evidence type="ECO:0000313" key="1">
    <source>
        <dbReference type="EMBL" id="EFX03289.1"/>
    </source>
</evidence>
<evidence type="ECO:0000313" key="2">
    <source>
        <dbReference type="Proteomes" id="UP000007796"/>
    </source>
</evidence>
<dbReference type="InParanoid" id="F0XH06"/>
<dbReference type="RefSeq" id="XP_014172771.1">
    <property type="nucleotide sequence ID" value="XM_014317296.1"/>
</dbReference>
<dbReference type="EMBL" id="GL629769">
    <property type="protein sequence ID" value="EFX03289.1"/>
    <property type="molecule type" value="Genomic_DNA"/>
</dbReference>
<dbReference type="HOGENOM" id="CLU_028752_0_0_1"/>
<sequence length="697" mass="74437">MEHASEVGDCGVAAAPAQERDDAAVARIEQLMRTRDDTTRFVGLALLKAVLDEGGEASETEEIGPEKLQRLWEALPARFLDRLLRATQASPSRPDAAHMRDLAVAVLHAFAVRLSDDAVDEAKMVDRIPMVVSAMSGLGSRNTSITISTSTLALQTLATLVSRRVGAAVFNSRVDNLDPLVQMAPLQPLVLEILLHAWVYGLWDETTAASTITTISAVLPELTAAFRDTDGVTLLDFVARLLRNASALAESRTPSISTFTSTFTSTLPSPDSAWLHPVVCFIRQLATNRPTAVARAAYTHAAAAILCSYPDEAATLLFAPDIDKPADRPFSYLFLSLLLVDMRASLPGLLALLNTPAYGPAASRLASAYDVLSAFVGYLMRTLDDDNDKTSTSLLLPPDSLLRLRTAIAETLSVTAEHLRDRWDAAVAGAPGLHPDARSGFSGLGTPATADSAGPPLAWDAAQADVVVNRDPFVLAALRALALWLREDDSADLRREAAGLADMLLDLYRGSTTGSTLDFRRPVLVALEGITAAAAADDLDQDPVGLLLSHDAWAILSADLLAALQTAALPDAARGIELVRILLPIVEAEEPGSRADWMDLVTHVAAWSGPEDQPPLNDRRDASVRAEFHVAVLQLVTSLVANAHPVVCRRYTLSIAAIVGLATRLRPTLVPALIGPAGRDLLDALDDVLVTLQNVRS</sequence>
<dbReference type="PANTHER" id="PTHR13109">
    <property type="entry name" value="NEUROCHONDRIN"/>
    <property type="match status" value="1"/>
</dbReference>
<keyword evidence="2" id="KW-1185">Reference proteome</keyword>
<dbReference type="InterPro" id="IPR008709">
    <property type="entry name" value="Neurochondrin"/>
</dbReference>
<protein>
    <recommendedName>
        <fullName evidence="3">Duf1941 family protein</fullName>
    </recommendedName>
</protein>
<organism evidence="2">
    <name type="scientific">Grosmannia clavigera (strain kw1407 / UAMH 11150)</name>
    <name type="common">Blue stain fungus</name>
    <name type="synonym">Graphiocladiella clavigera</name>
    <dbReference type="NCBI Taxonomy" id="655863"/>
    <lineage>
        <taxon>Eukaryota</taxon>
        <taxon>Fungi</taxon>
        <taxon>Dikarya</taxon>
        <taxon>Ascomycota</taxon>
        <taxon>Pezizomycotina</taxon>
        <taxon>Sordariomycetes</taxon>
        <taxon>Sordariomycetidae</taxon>
        <taxon>Ophiostomatales</taxon>
        <taxon>Ophiostomataceae</taxon>
        <taxon>Leptographium</taxon>
    </lineage>
</organism>
<reference evidence="1 2" key="1">
    <citation type="journal article" date="2011" name="Proc. Natl. Acad. Sci. U.S.A.">
        <title>Genome and transcriptome analyses of the mountain pine beetle-fungal symbiont Grosmannia clavigera, a lodgepole pine pathogen.</title>
        <authorList>
            <person name="DiGuistini S."/>
            <person name="Wang Y."/>
            <person name="Liao N.Y."/>
            <person name="Taylor G."/>
            <person name="Tanguay P."/>
            <person name="Feau N."/>
            <person name="Henrissat B."/>
            <person name="Chan S.K."/>
            <person name="Hesse-Orce U."/>
            <person name="Alamouti S.M."/>
            <person name="Tsui C.K.M."/>
            <person name="Docking R.T."/>
            <person name="Levasseur A."/>
            <person name="Haridas S."/>
            <person name="Robertson G."/>
            <person name="Birol I."/>
            <person name="Holt R.A."/>
            <person name="Marra M.A."/>
            <person name="Hamelin R.C."/>
            <person name="Hirst M."/>
            <person name="Jones S.J.M."/>
            <person name="Bohlmann J."/>
            <person name="Breuil C."/>
        </authorList>
    </citation>
    <scope>NUCLEOTIDE SEQUENCE [LARGE SCALE GENOMIC DNA]</scope>
    <source>
        <strain evidence="2">kw1407 / UAMH 11150</strain>
    </source>
</reference>